<organism evidence="1 2">
    <name type="scientific">Moniliophthora roreri</name>
    <name type="common">Frosty pod rot fungus</name>
    <name type="synonym">Monilia roreri</name>
    <dbReference type="NCBI Taxonomy" id="221103"/>
    <lineage>
        <taxon>Eukaryota</taxon>
        <taxon>Fungi</taxon>
        <taxon>Dikarya</taxon>
        <taxon>Basidiomycota</taxon>
        <taxon>Agaricomycotina</taxon>
        <taxon>Agaricomycetes</taxon>
        <taxon>Agaricomycetidae</taxon>
        <taxon>Agaricales</taxon>
        <taxon>Marasmiineae</taxon>
        <taxon>Marasmiaceae</taxon>
        <taxon>Moniliophthora</taxon>
    </lineage>
</organism>
<sequence>MAFLQGSSNAAIVGGQFTNIQGSQYNTNVYPPIHQERESTIWNDYRRVRTGDIYVTEVVGESAFKRSVNDCRRVVARRCISLARVEGKDKEFLYVAYDGPDAFKAFEMDFEQFSSVKHPNFAQPFGYSDNRRGLPALIFYDELIPLERVLLVGRRQVSPVLLLYFSHLFDIMQIANADLDAGELWVVPRTGALRRGPYIRTIYGEQGWPFGCIEPNSIPSDHFSSLSIQTYKDTSAVFDYLIRTLPIHVMFRGIGWSNTGVTEWLDYQDAIPVLRFFAGTIYNRHHRSIIAKYVAATAGWSYEFRYVIGMPDAMKESQTIMEDGLIRFMVTLMEIQDVQEMFLQYALYPDKKAFDFWDLWLTEAHSVFNQLGIHEDEWGDHCKCIFDSFQLRLQRKEHIPLPTDTTAVMTSAYLFIRPVPHPSDDETVWKSWAESENHFWSFDPSGQERMPEVTRASLGLPSFTSSLYIGHRSWSSSHYEAAEKLHRHCGFDPRTTDLAHSLGLPILEVIGDGDRFRILEQWEDSSTSSDILESRDKANGMEWDSIYLDSWPTSHVDGYTPSEESESDEEIIVYPRLAAPL</sequence>
<dbReference type="AlphaFoldDB" id="A0A0W0GD04"/>
<proteinExistence type="predicted"/>
<evidence type="ECO:0000313" key="1">
    <source>
        <dbReference type="EMBL" id="KTB46438.1"/>
    </source>
</evidence>
<comment type="caution">
    <text evidence="1">The sequence shown here is derived from an EMBL/GenBank/DDBJ whole genome shotgun (WGS) entry which is preliminary data.</text>
</comment>
<gene>
    <name evidence="1" type="ORF">WG66_994</name>
</gene>
<protein>
    <submittedName>
        <fullName evidence="1">Uncharacterized protein</fullName>
    </submittedName>
</protein>
<reference evidence="1 2" key="1">
    <citation type="submission" date="2015-12" db="EMBL/GenBank/DDBJ databases">
        <title>Draft genome sequence of Moniliophthora roreri, the causal agent of frosty pod rot of cacao.</title>
        <authorList>
            <person name="Aime M.C."/>
            <person name="Diaz-Valderrama J.R."/>
            <person name="Kijpornyongpan T."/>
            <person name="Phillips-Mora W."/>
        </authorList>
    </citation>
    <scope>NUCLEOTIDE SEQUENCE [LARGE SCALE GENOMIC DNA]</scope>
    <source>
        <strain evidence="1 2">MCA 2952</strain>
    </source>
</reference>
<accession>A0A0W0GD04</accession>
<evidence type="ECO:0000313" key="2">
    <source>
        <dbReference type="Proteomes" id="UP000054988"/>
    </source>
</evidence>
<name>A0A0W0GD04_MONRR</name>
<dbReference type="Proteomes" id="UP000054988">
    <property type="component" value="Unassembled WGS sequence"/>
</dbReference>
<dbReference type="EMBL" id="LATX01000352">
    <property type="protein sequence ID" value="KTB46438.1"/>
    <property type="molecule type" value="Genomic_DNA"/>
</dbReference>